<name>A0ACC6ACE4_9BACI</name>
<evidence type="ECO:0000313" key="2">
    <source>
        <dbReference type="Proteomes" id="UP001202289"/>
    </source>
</evidence>
<organism evidence="1 2">
    <name type="scientific">Bacillus cytotoxicus</name>
    <dbReference type="NCBI Taxonomy" id="580165"/>
    <lineage>
        <taxon>Bacteria</taxon>
        <taxon>Bacillati</taxon>
        <taxon>Bacillota</taxon>
        <taxon>Bacilli</taxon>
        <taxon>Bacillales</taxon>
        <taxon>Bacillaceae</taxon>
        <taxon>Bacillus</taxon>
        <taxon>Bacillus cereus group</taxon>
    </lineage>
</organism>
<keyword evidence="2" id="KW-1185">Reference proteome</keyword>
<dbReference type="EMBL" id="JAMBOP010000056">
    <property type="protein sequence ID" value="MCM3738565.1"/>
    <property type="molecule type" value="Genomic_DNA"/>
</dbReference>
<accession>A0ACC6ACE4</accession>
<proteinExistence type="predicted"/>
<dbReference type="Proteomes" id="UP001202289">
    <property type="component" value="Unassembled WGS sequence"/>
</dbReference>
<evidence type="ECO:0000313" key="1">
    <source>
        <dbReference type="EMBL" id="MCM3738565.1"/>
    </source>
</evidence>
<comment type="caution">
    <text evidence="1">The sequence shown here is derived from an EMBL/GenBank/DDBJ whole genome shotgun (WGS) entry which is preliminary data.</text>
</comment>
<reference evidence="1" key="1">
    <citation type="submission" date="2022-05" db="EMBL/GenBank/DDBJ databases">
        <title>Comparative Genomics of Spacecraft Associated Microbes.</title>
        <authorList>
            <person name="Tran M.T."/>
            <person name="Wright A."/>
            <person name="Seuylemezian A."/>
            <person name="Eisen J."/>
            <person name="Coil D."/>
        </authorList>
    </citation>
    <scope>NUCLEOTIDE SEQUENCE</scope>
    <source>
        <strain evidence="1">FAIRING 10M-2.2</strain>
    </source>
</reference>
<protein>
    <submittedName>
        <fullName evidence="1">Cell wall-binding protein</fullName>
    </submittedName>
</protein>
<sequence length="758" mass="86259">MNEKAKKSVRKVLPVGIAMGILFSASPVTEHKVKADVDTFATVVTTLGSIYDAFGKEAFTKYLEEVNARNSYDNYWENITYMAPTFKKGEFGITVFDYYKNQDFSQKVKIAYPNGKVEEKTIKHGQQLRIKDAGTIVDLTPDEPELSKHNILYITQKQLDEGKTGVSLTNFKTYYLESDNSGRRNELGWNFIKQQFPNAYHPQSGLVNIGVDEDGLFNKLPEDKRMLGTSTSKTVGKEALSNYVTNDPEALADLNNRLPDILADRTSILETPISLPFSILNDGKPYQIIPYKKGTNKVLVKTGSKYLSGKEENALRYSDSIGDDEVFELVQTGNSNRNEFQFHLKNKNGVSLAGNQNVQRFGTDWSFKSEIRFTGKSNNEIHNWLREWYPGKENEKQKYDGIQIMSDEKDPTKKIAKDSSGNVIKNSWVEQGRDYHYAGSDGVLLTGWQEIDGKTYYFEPFFGALSTSGSNGIHEIDGKWYHFDDKGALQRSAWREDPDGLVYSDASGAFIKNGLREIDGKIYYFQNYIANKNEIRLEDQHVILHFSDKGVLERASGLNGEALNGSQTSVSFDEKTLIFEHGGSIRKSGISKVFFPGWTSEEKDQPVVVYYSLEEPNYDGWKEENGKKYHFAGGRSYTFDYNVNIEGKRYYFNHEGQATQTGFVKNNGKTYYYNDKGEMQTGWQEINGKWHSFEDSGEATVGKFTAWARSASQVGWFDYYAKDNGEIYVNETVYLPTKHGDKKHIFDSYGHFKIDWNS</sequence>
<gene>
    <name evidence="1" type="ORF">M3215_23010</name>
</gene>